<name>A0A183T2H1_SCHSO</name>
<gene>
    <name evidence="2" type="ORF">SSLN_LOCUS10669</name>
</gene>
<dbReference type="OrthoDB" id="10030815at2759"/>
<feature type="compositionally biased region" description="Polar residues" evidence="1">
    <location>
        <begin position="56"/>
        <end position="73"/>
    </location>
</feature>
<dbReference type="WBParaSite" id="SSLN_0001108201-mRNA-1">
    <property type="protein sequence ID" value="SSLN_0001108201-mRNA-1"/>
    <property type="gene ID" value="SSLN_0001108201"/>
</dbReference>
<evidence type="ECO:0000313" key="3">
    <source>
        <dbReference type="Proteomes" id="UP000275846"/>
    </source>
</evidence>
<dbReference type="EMBL" id="UYSU01036014">
    <property type="protein sequence ID" value="VDL97054.1"/>
    <property type="molecule type" value="Genomic_DNA"/>
</dbReference>
<evidence type="ECO:0000256" key="1">
    <source>
        <dbReference type="SAM" id="MobiDB-lite"/>
    </source>
</evidence>
<accession>A0A183T2H1</accession>
<evidence type="ECO:0000313" key="4">
    <source>
        <dbReference type="WBParaSite" id="SSLN_0001108201-mRNA-1"/>
    </source>
</evidence>
<dbReference type="AlphaFoldDB" id="A0A183T2H1"/>
<organism evidence="4">
    <name type="scientific">Schistocephalus solidus</name>
    <name type="common">Tapeworm</name>
    <dbReference type="NCBI Taxonomy" id="70667"/>
    <lineage>
        <taxon>Eukaryota</taxon>
        <taxon>Metazoa</taxon>
        <taxon>Spiralia</taxon>
        <taxon>Lophotrochozoa</taxon>
        <taxon>Platyhelminthes</taxon>
        <taxon>Cestoda</taxon>
        <taxon>Eucestoda</taxon>
        <taxon>Diphyllobothriidea</taxon>
        <taxon>Diphyllobothriidae</taxon>
        <taxon>Schistocephalus</taxon>
    </lineage>
</organism>
<reference evidence="4" key="1">
    <citation type="submission" date="2016-06" db="UniProtKB">
        <authorList>
            <consortium name="WormBaseParasite"/>
        </authorList>
    </citation>
    <scope>IDENTIFICATION</scope>
</reference>
<dbReference type="Proteomes" id="UP000275846">
    <property type="component" value="Unassembled WGS sequence"/>
</dbReference>
<keyword evidence="3" id="KW-1185">Reference proteome</keyword>
<reference evidence="2 3" key="2">
    <citation type="submission" date="2018-11" db="EMBL/GenBank/DDBJ databases">
        <authorList>
            <consortium name="Pathogen Informatics"/>
        </authorList>
    </citation>
    <scope>NUCLEOTIDE SEQUENCE [LARGE SCALE GENOMIC DNA]</scope>
    <source>
        <strain evidence="2 3">NST_G2</strain>
    </source>
</reference>
<evidence type="ECO:0000313" key="2">
    <source>
        <dbReference type="EMBL" id="VDL97054.1"/>
    </source>
</evidence>
<proteinExistence type="predicted"/>
<sequence>MLGLGTSAADTGQQTAKHVVENIIRRASRRFPSDCLECSSPFRKFEEQPTGMEDGTTCSGTGTFNETQSSDQGQLEEVGIDDRLMSLHLLLLTDKFSTIVLVYVLPSPNEASKNNFYEGLHALLATVPKVDKWNVLDDFNARVGTEFAAWRGMFAPQGLGCFFDDSLLLLRTCAGHRLILTNTFRFKMREKATWMHSRSRH</sequence>
<feature type="region of interest" description="Disordered" evidence="1">
    <location>
        <begin position="46"/>
        <end position="73"/>
    </location>
</feature>
<protein>
    <submittedName>
        <fullName evidence="2 4">Uncharacterized protein</fullName>
    </submittedName>
</protein>